<organism evidence="2 3">
    <name type="scientific">Aspergillus saccharolyticus JOP 1030-1</name>
    <dbReference type="NCBI Taxonomy" id="1450539"/>
    <lineage>
        <taxon>Eukaryota</taxon>
        <taxon>Fungi</taxon>
        <taxon>Dikarya</taxon>
        <taxon>Ascomycota</taxon>
        <taxon>Pezizomycotina</taxon>
        <taxon>Eurotiomycetes</taxon>
        <taxon>Eurotiomycetidae</taxon>
        <taxon>Eurotiales</taxon>
        <taxon>Aspergillaceae</taxon>
        <taxon>Aspergillus</taxon>
        <taxon>Aspergillus subgen. Circumdati</taxon>
    </lineage>
</organism>
<dbReference type="EMBL" id="KZ821267">
    <property type="protein sequence ID" value="PYH41217.1"/>
    <property type="molecule type" value="Genomic_DNA"/>
</dbReference>
<feature type="chain" id="PRO_5016386731" description="Secreted protein" evidence="1">
    <location>
        <begin position="26"/>
        <end position="113"/>
    </location>
</feature>
<evidence type="ECO:0000313" key="3">
    <source>
        <dbReference type="Proteomes" id="UP000248349"/>
    </source>
</evidence>
<proteinExistence type="predicted"/>
<keyword evidence="1" id="KW-0732">Signal</keyword>
<dbReference type="RefSeq" id="XP_025427199.1">
    <property type="nucleotide sequence ID" value="XM_025570881.1"/>
</dbReference>
<gene>
    <name evidence="2" type="ORF">BP01DRAFT_182674</name>
</gene>
<dbReference type="Proteomes" id="UP000248349">
    <property type="component" value="Unassembled WGS sequence"/>
</dbReference>
<keyword evidence="3" id="KW-1185">Reference proteome</keyword>
<feature type="signal peptide" evidence="1">
    <location>
        <begin position="1"/>
        <end position="25"/>
    </location>
</feature>
<dbReference type="AlphaFoldDB" id="A0A318Z4F4"/>
<sequence>MLSLMRLTRTILNILFLRLFSKVGGGSLPWNSCTHILEHRGLLCASRNYQLTTSLRTMNGTTERPDVTGWCRNDESDFGVWGCFFALRAYGAEGGTCVMIDMLCYDTTYGFSC</sequence>
<evidence type="ECO:0000313" key="2">
    <source>
        <dbReference type="EMBL" id="PYH41217.1"/>
    </source>
</evidence>
<reference evidence="2 3" key="1">
    <citation type="submission" date="2016-12" db="EMBL/GenBank/DDBJ databases">
        <title>The genomes of Aspergillus section Nigri reveals drivers in fungal speciation.</title>
        <authorList>
            <consortium name="DOE Joint Genome Institute"/>
            <person name="Vesth T.C."/>
            <person name="Nybo J."/>
            <person name="Theobald S."/>
            <person name="Brandl J."/>
            <person name="Frisvad J.C."/>
            <person name="Nielsen K.F."/>
            <person name="Lyhne E.K."/>
            <person name="Kogle M.E."/>
            <person name="Kuo A."/>
            <person name="Riley R."/>
            <person name="Clum A."/>
            <person name="Nolan M."/>
            <person name="Lipzen A."/>
            <person name="Salamov A."/>
            <person name="Henrissat B."/>
            <person name="Wiebenga A."/>
            <person name="De Vries R.P."/>
            <person name="Grigoriev I.V."/>
            <person name="Mortensen U.H."/>
            <person name="Andersen M.R."/>
            <person name="Baker S.E."/>
        </authorList>
    </citation>
    <scope>NUCLEOTIDE SEQUENCE [LARGE SCALE GENOMIC DNA]</scope>
    <source>
        <strain evidence="2 3">JOP 1030-1</strain>
    </source>
</reference>
<evidence type="ECO:0008006" key="4">
    <source>
        <dbReference type="Google" id="ProtNLM"/>
    </source>
</evidence>
<accession>A0A318Z4F4</accession>
<name>A0A318Z4F4_9EURO</name>
<evidence type="ECO:0000256" key="1">
    <source>
        <dbReference type="SAM" id="SignalP"/>
    </source>
</evidence>
<dbReference type="GeneID" id="37072109"/>
<protein>
    <recommendedName>
        <fullName evidence="4">Secreted protein</fullName>
    </recommendedName>
</protein>